<proteinExistence type="predicted"/>
<name>A0A9P6KY37_9MICR</name>
<accession>A0A9P6KY37</accession>
<protein>
    <submittedName>
        <fullName evidence="1">Uncharacterized protein</fullName>
    </submittedName>
</protein>
<keyword evidence="2" id="KW-1185">Reference proteome</keyword>
<evidence type="ECO:0000313" key="2">
    <source>
        <dbReference type="Proteomes" id="UP000740883"/>
    </source>
</evidence>
<dbReference type="AlphaFoldDB" id="A0A9P6KY37"/>
<reference evidence="1 2" key="1">
    <citation type="journal article" date="2020" name="Genome Biol. Evol.">
        <title>Comparative genomics of strictly vertically transmitted, feminizing microsporidia endosymbionts of amphipod crustaceans.</title>
        <authorList>
            <person name="Cormier A."/>
            <person name="Chebbi M.A."/>
            <person name="Giraud I."/>
            <person name="Wattier R."/>
            <person name="Teixeira M."/>
            <person name="Gilbert C."/>
            <person name="Rigaud T."/>
            <person name="Cordaux R."/>
        </authorList>
    </citation>
    <scope>NUCLEOTIDE SEQUENCE [LARGE SCALE GENOMIC DNA]</scope>
    <source>
        <strain evidence="1 2">Ou3-Ou53</strain>
    </source>
</reference>
<dbReference type="EMBL" id="SBJO01000501">
    <property type="protein sequence ID" value="KAF9760830.1"/>
    <property type="molecule type" value="Genomic_DNA"/>
</dbReference>
<organism evidence="1 2">
    <name type="scientific">Nosema granulosis</name>
    <dbReference type="NCBI Taxonomy" id="83296"/>
    <lineage>
        <taxon>Eukaryota</taxon>
        <taxon>Fungi</taxon>
        <taxon>Fungi incertae sedis</taxon>
        <taxon>Microsporidia</taxon>
        <taxon>Nosematidae</taxon>
        <taxon>Nosema</taxon>
    </lineage>
</organism>
<comment type="caution">
    <text evidence="1">The sequence shown here is derived from an EMBL/GenBank/DDBJ whole genome shotgun (WGS) entry which is preliminary data.</text>
</comment>
<sequence>MFIAPIYALTVFVYVEQVYLDITKDNSQKKIASIDIKVLNYRDKYRVKNKDKAKEAARSRYYAESTYVEPIWEEVEFFESSFKNIEYIKPTYKEVNYGEKNPSTSEEPCNRNDLISVKDKNISRTFRNFSKPIINLFSEPFPLIKLPSESKALEKKLDLIFQIKFISLGYKKRKSKWAQFFLELKKTLIELILYINDKKIEIKTKSFGTEKEVYDALYLSLENLYNFFCERNNILDLINFKETKFSPLPNTDIAEYHATGVLNNLFFPKEFVLKNNKFIKSMIEDMEKNRKRYFMLKKGFRRFDFVSVKIKDKTKIYRAKYYVLAVILQNFTFN</sequence>
<gene>
    <name evidence="1" type="ORF">NGRA_2996</name>
</gene>
<evidence type="ECO:0000313" key="1">
    <source>
        <dbReference type="EMBL" id="KAF9760830.1"/>
    </source>
</evidence>
<dbReference type="Proteomes" id="UP000740883">
    <property type="component" value="Unassembled WGS sequence"/>
</dbReference>